<reference evidence="13" key="2">
    <citation type="submission" date="2025-08" db="UniProtKB">
        <authorList>
            <consortium name="Ensembl"/>
        </authorList>
    </citation>
    <scope>IDENTIFICATION</scope>
</reference>
<dbReference type="InterPro" id="IPR047565">
    <property type="entry name" value="Alpha-macroglob_thiol-ester_cl"/>
</dbReference>
<dbReference type="InterPro" id="IPR019742">
    <property type="entry name" value="MacrogloblnA2_CS"/>
</dbReference>
<evidence type="ECO:0000256" key="7">
    <source>
        <dbReference type="ARBA" id="ARBA00022966"/>
    </source>
</evidence>
<evidence type="ECO:0000259" key="11">
    <source>
        <dbReference type="SMART" id="SM01360"/>
    </source>
</evidence>
<dbReference type="SMART" id="SM01360">
    <property type="entry name" value="A2M"/>
    <property type="match status" value="1"/>
</dbReference>
<dbReference type="Ensembl" id="ENSPLOT00000007941.1">
    <property type="protein sequence ID" value="ENSPLOP00000007176.1"/>
    <property type="gene ID" value="ENSPLOG00000005084.1"/>
</dbReference>
<evidence type="ECO:0000256" key="9">
    <source>
        <dbReference type="ARBA" id="ARBA00023180"/>
    </source>
</evidence>
<dbReference type="InterPro" id="IPR001599">
    <property type="entry name" value="Macroglobln_a2"/>
</dbReference>
<dbReference type="Pfam" id="PF00207">
    <property type="entry name" value="A2M"/>
    <property type="match status" value="1"/>
</dbReference>
<protein>
    <recommendedName>
        <fullName evidence="15">Pregnancy zone protein-like</fullName>
    </recommendedName>
</protein>
<dbReference type="GO" id="GO:0002020">
    <property type="term" value="F:protease binding"/>
    <property type="evidence" value="ECO:0007669"/>
    <property type="project" value="TreeGrafter"/>
</dbReference>
<evidence type="ECO:0000256" key="5">
    <source>
        <dbReference type="ARBA" id="ARBA00022729"/>
    </source>
</evidence>
<dbReference type="InterPro" id="IPR036595">
    <property type="entry name" value="A-macroglobulin_rcpt-bd_sf"/>
</dbReference>
<organism evidence="13 14">
    <name type="scientific">Panthera leo</name>
    <name type="common">Lion</name>
    <dbReference type="NCBI Taxonomy" id="9689"/>
    <lineage>
        <taxon>Eukaryota</taxon>
        <taxon>Metazoa</taxon>
        <taxon>Chordata</taxon>
        <taxon>Craniata</taxon>
        <taxon>Vertebrata</taxon>
        <taxon>Euteleostomi</taxon>
        <taxon>Mammalia</taxon>
        <taxon>Eutheria</taxon>
        <taxon>Laurasiatheria</taxon>
        <taxon>Carnivora</taxon>
        <taxon>Feliformia</taxon>
        <taxon>Felidae</taxon>
        <taxon>Pantherinae</taxon>
        <taxon>Panthera</taxon>
    </lineage>
</organism>
<dbReference type="SMART" id="SM01419">
    <property type="entry name" value="Thiol-ester_cl"/>
    <property type="match status" value="1"/>
</dbReference>
<evidence type="ECO:0000256" key="8">
    <source>
        <dbReference type="ARBA" id="ARBA00023157"/>
    </source>
</evidence>
<evidence type="ECO:0000256" key="4">
    <source>
        <dbReference type="ARBA" id="ARBA00022690"/>
    </source>
</evidence>
<dbReference type="Pfam" id="PF07703">
    <property type="entry name" value="A2M_BRD"/>
    <property type="match status" value="1"/>
</dbReference>
<comment type="similarity">
    <text evidence="2">Belongs to the protease inhibitor I39 (alpha-2-macroglobulin) family.</text>
</comment>
<dbReference type="InterPro" id="IPR014756">
    <property type="entry name" value="Ig_E-set"/>
</dbReference>
<dbReference type="InterPro" id="IPR013783">
    <property type="entry name" value="Ig-like_fold"/>
</dbReference>
<keyword evidence="14" id="KW-1185">Reference proteome</keyword>
<dbReference type="FunFam" id="2.60.40.1930:FF:000001">
    <property type="entry name" value="CD109 isoform 3"/>
    <property type="match status" value="1"/>
</dbReference>
<keyword evidence="8" id="KW-1015">Disulfide bond</keyword>
<dbReference type="Pfam" id="PF07678">
    <property type="entry name" value="TED_complement"/>
    <property type="match status" value="1"/>
</dbReference>
<accession>A0A8C8WS22</accession>
<dbReference type="PROSITE" id="PS00477">
    <property type="entry name" value="ALPHA_2_MACROGLOBULIN"/>
    <property type="match status" value="1"/>
</dbReference>
<dbReference type="InterPro" id="IPR008930">
    <property type="entry name" value="Terpenoid_cyclase/PrenylTrfase"/>
</dbReference>
<dbReference type="Gene3D" id="2.60.40.1940">
    <property type="match status" value="1"/>
</dbReference>
<dbReference type="GeneTree" id="ENSGT00940000163775"/>
<dbReference type="InterPro" id="IPR011625">
    <property type="entry name" value="A2M_N_BRD"/>
</dbReference>
<dbReference type="InterPro" id="IPR050473">
    <property type="entry name" value="A2M/Complement_sys"/>
</dbReference>
<dbReference type="Gene3D" id="2.60.40.10">
    <property type="entry name" value="Immunoglobulins"/>
    <property type="match status" value="2"/>
</dbReference>
<evidence type="ECO:0000256" key="2">
    <source>
        <dbReference type="ARBA" id="ARBA00010952"/>
    </source>
</evidence>
<name>A0A8C8WS22_PANLE</name>
<dbReference type="GO" id="GO:0004867">
    <property type="term" value="F:serine-type endopeptidase inhibitor activity"/>
    <property type="evidence" value="ECO:0007669"/>
    <property type="project" value="UniProtKB-KW"/>
</dbReference>
<dbReference type="InterPro" id="IPR011626">
    <property type="entry name" value="Alpha-macroglobulin_TED"/>
</dbReference>
<evidence type="ECO:0000313" key="14">
    <source>
        <dbReference type="Proteomes" id="UP000694399"/>
    </source>
</evidence>
<evidence type="ECO:0000259" key="10">
    <source>
        <dbReference type="SMART" id="SM01359"/>
    </source>
</evidence>
<reference evidence="13" key="1">
    <citation type="journal article" date="2019" name="bioRxiv">
        <title>Long live the king: chromosome-level assembly of the lion (Panthera leo) using linked-read, Hi-C, and long read data.</title>
        <authorList>
            <person name="Armstrong E.E."/>
            <person name="Taylor R.W."/>
            <person name="Miller D.E."/>
            <person name="Kaelin C."/>
            <person name="Barsh G."/>
            <person name="Hadly E.A."/>
            <person name="Petrov D."/>
        </authorList>
    </citation>
    <scope>NUCLEOTIDE SEQUENCE [LARGE SCALE GENOMIC DNA]</scope>
</reference>
<evidence type="ECO:0000256" key="1">
    <source>
        <dbReference type="ARBA" id="ARBA00004613"/>
    </source>
</evidence>
<feature type="domain" description="Alpha-2-macroglobulin bait region" evidence="10">
    <location>
        <begin position="458"/>
        <end position="606"/>
    </location>
</feature>
<keyword evidence="6" id="KW-0722">Serine protease inhibitor</keyword>
<comment type="subcellular location">
    <subcellularLocation>
        <location evidence="1">Secreted</location>
    </subcellularLocation>
</comment>
<dbReference type="PANTHER" id="PTHR11412">
    <property type="entry name" value="MACROGLOBULIN / COMPLEMENT"/>
    <property type="match status" value="1"/>
</dbReference>
<dbReference type="SUPFAM" id="SSF49410">
    <property type="entry name" value="Alpha-macroglobulin receptor domain"/>
    <property type="match status" value="1"/>
</dbReference>
<dbReference type="FunFam" id="2.60.40.10:FF:000312">
    <property type="entry name" value="Alpha-2-macroglobulin like 1"/>
    <property type="match status" value="1"/>
</dbReference>
<keyword evidence="3" id="KW-0964">Secreted</keyword>
<evidence type="ECO:0000259" key="12">
    <source>
        <dbReference type="SMART" id="SM01361"/>
    </source>
</evidence>
<reference evidence="13" key="3">
    <citation type="submission" date="2025-09" db="UniProtKB">
        <authorList>
            <consortium name="Ensembl"/>
        </authorList>
    </citation>
    <scope>IDENTIFICATION</scope>
</reference>
<dbReference type="PANTHER" id="PTHR11412:SF116">
    <property type="entry name" value="PREGNANCY ZONE PROTEIN"/>
    <property type="match status" value="1"/>
</dbReference>
<dbReference type="GO" id="GO:0005615">
    <property type="term" value="C:extracellular space"/>
    <property type="evidence" value="ECO:0007669"/>
    <property type="project" value="InterPro"/>
</dbReference>
<dbReference type="FunFam" id="1.50.10.20:FF:000001">
    <property type="entry name" value="CD109 isoform 1"/>
    <property type="match status" value="1"/>
</dbReference>
<dbReference type="Pfam" id="PF01835">
    <property type="entry name" value="MG2"/>
    <property type="match status" value="1"/>
</dbReference>
<dbReference type="Pfam" id="PF07677">
    <property type="entry name" value="A2M_recep"/>
    <property type="match status" value="1"/>
</dbReference>
<dbReference type="InterPro" id="IPR002890">
    <property type="entry name" value="MG2"/>
</dbReference>
<feature type="domain" description="Alpha-2-macroglobulin" evidence="11">
    <location>
        <begin position="704"/>
        <end position="794"/>
    </location>
</feature>
<keyword evidence="4" id="KW-0646">Protease inhibitor</keyword>
<dbReference type="SUPFAM" id="SSF48239">
    <property type="entry name" value="Terpenoid cyclases/Protein prenyltransferases"/>
    <property type="match status" value="1"/>
</dbReference>
<dbReference type="Pfam" id="PF17789">
    <property type="entry name" value="MG4"/>
    <property type="match status" value="1"/>
</dbReference>
<dbReference type="InterPro" id="IPR009048">
    <property type="entry name" value="A-macroglobulin_rcpt-bd"/>
</dbReference>
<dbReference type="Gene3D" id="2.60.40.690">
    <property type="entry name" value="Alpha-macroglobulin, receptor-binding domain"/>
    <property type="match status" value="1"/>
</dbReference>
<dbReference type="Gene3D" id="2.60.40.1930">
    <property type="match status" value="2"/>
</dbReference>
<dbReference type="SMART" id="SM01359">
    <property type="entry name" value="A2M_N_2"/>
    <property type="match status" value="1"/>
</dbReference>
<evidence type="ECO:0000313" key="13">
    <source>
        <dbReference type="Ensembl" id="ENSPLOP00000007176.1"/>
    </source>
</evidence>
<dbReference type="CDD" id="cd02897">
    <property type="entry name" value="A2M_2"/>
    <property type="match status" value="1"/>
</dbReference>
<keyword evidence="5" id="KW-0732">Signal</keyword>
<dbReference type="FunFam" id="2.60.40.1930:FF:000002">
    <property type="entry name" value="PZP, alpha-2-macroglobulin like"/>
    <property type="match status" value="1"/>
</dbReference>
<dbReference type="InterPro" id="IPR041555">
    <property type="entry name" value="MG3"/>
</dbReference>
<evidence type="ECO:0000256" key="6">
    <source>
        <dbReference type="ARBA" id="ARBA00022900"/>
    </source>
</evidence>
<dbReference type="Pfam" id="PF17791">
    <property type="entry name" value="MG3"/>
    <property type="match status" value="1"/>
</dbReference>
<feature type="domain" description="Alpha-macroglobulin receptor-binding" evidence="12">
    <location>
        <begin position="1328"/>
        <end position="1415"/>
    </location>
</feature>
<keyword evidence="7" id="KW-0882">Thioester bond</keyword>
<dbReference type="InterPro" id="IPR041813">
    <property type="entry name" value="A2M_TED"/>
</dbReference>
<sequence length="1424" mass="159733">MIGDYRKDYLENSHNHDVFLTFPWLTRSPLLHRQYLVLVPSQLYTGVPEKACVMLNHLNETMTLNIILEYGMQISTLLTKLVTEKNYFSCSTFIIPKLFTSSGFITVEVKGATQEFIKKNIIHVRRAETVVIARTDKPIYKPGQKVRFRIVSVDVNFHPVNETVSLLTNPKRNRIFQWQNVRLQGGLSQLSFPLSVEPTLGTYNIMMQKESGGTLQHSFEVKEYVLPKFEVQVKMPKVIGFLDEEFVVSACGLYTYGKPVSGLVTINVCRKHSRYHSNCHGRYSQKICEEFSRQADGKGCFTQLVQTKIFQLRQKGYDMTIQVEAKVKEEGTELELTGHASCIITSTLSKLKFIKVDTYYRHGLPFFGQVLLVNEKDQPIPNKTVVVTVDGNAYHSNFITDDHGLVDISINTTRFTSSSFTVTYKKNTRCFDNWWLEEYHTPAQHTVKRISSPSKSYLHLEPVTGTVACGQIQEIRAHYILNEQILKDEKDLTFYYLIKARGIISRSGIHVLSIEHGEMKGVFSFSFRVESDIASDAQLLLYAFLPDGEIIADTEKINIENCFANKVNLSFSSAQSPPASNINLEVTATPHSLCALRAVDQSVLLMKPEAELSPRLVSPLSALDFRKSNDLILLEKLGNAKKFMIKMRFLLGPSYCLSTALPQVLPQVAPGVGGRAQAITMSENVPAMVERPRKETIRKYFPETWIWDLVPLDLSGRSELAVKVPDTITEWKAHALCLSGNTGLGLSPIISLQVFQPFFVELTLPYSVVRGEDFTLKATVFNYLSHCIRVSVQLEAFPDNSADLVRKNEANHCVCGSRQKTVSWTVTPKSLGKVNFTATVEALQSEELCGNEVPTVPVVGQKDTVVKPLLVEVQTGVSEKLSLKVPSDVVEGSARATYLVLGDILGSAMRNLQNLLRMPYGCGEQNMVLFVPNIYVLNYLNETGQLTEDIKSKAISYLVSGYQRQLNYKHKDGSYSTFGDYDSRSQGNTWLTAFVLKSFAQAQSYIFVEKSHITDALTWLSQKQKENGCFQRSGSLLNNAIKGGVDDEVTLSAYITIALLEMPLPVTHPVVRNALFCLESAWRSISESEAQGNLVYTKALLAYAFALAGNQAKRSELLESLDKDAVKEDESIHWQRPGKVQEVLSLYYQPRAPSVEVEMTSYLLLAYLTVWPTPSSEDLSVASRIVKWITKQQNPNGGFSSTQDTVVALQALSKYGAATFSKMEKAAVVTVKSSETFSEKFQVHNANRLLLQEIRLPEIPGEYSTTVSGSGCVYLQTSLRYNVLPKKEGKVPFALKVDTLPKNCDGVEAHRKLQIHINISYTGERPSSNMAIVDVKMISGFIPVKSSVKRLQEKPQIQRTEVSTNHVLIYFEELTNQTLSFSFSVEQDIQVNNLKPATVKAYDYYETEEFTIEEYSDPCSAGKV</sequence>
<dbReference type="Gene3D" id="2.20.130.20">
    <property type="match status" value="2"/>
</dbReference>
<proteinExistence type="inferred from homology"/>
<dbReference type="Gene3D" id="1.50.10.20">
    <property type="match status" value="1"/>
</dbReference>
<dbReference type="SUPFAM" id="SSF81296">
    <property type="entry name" value="E set domains"/>
    <property type="match status" value="1"/>
</dbReference>
<dbReference type="Gene3D" id="2.60.120.1540">
    <property type="match status" value="1"/>
</dbReference>
<dbReference type="FunFam" id="2.60.40.690:FF:000001">
    <property type="entry name" value="PZP, alpha-2-macroglobulin like"/>
    <property type="match status" value="1"/>
</dbReference>
<evidence type="ECO:0000256" key="3">
    <source>
        <dbReference type="ARBA" id="ARBA00022525"/>
    </source>
</evidence>
<dbReference type="InterPro" id="IPR040839">
    <property type="entry name" value="MG4"/>
</dbReference>
<dbReference type="SMART" id="SM01361">
    <property type="entry name" value="A2M_recep"/>
    <property type="match status" value="1"/>
</dbReference>
<dbReference type="FunFam" id="2.60.40.1940:FF:000002">
    <property type="entry name" value="Alpha-2-macroglobulin"/>
    <property type="match status" value="1"/>
</dbReference>
<dbReference type="Proteomes" id="UP000694399">
    <property type="component" value="Chromosome C1"/>
</dbReference>
<keyword evidence="9" id="KW-0325">Glycoprotein</keyword>
<evidence type="ECO:0008006" key="15">
    <source>
        <dbReference type="Google" id="ProtNLM"/>
    </source>
</evidence>